<evidence type="ECO:0000313" key="1">
    <source>
        <dbReference type="EMBL" id="KAH1115174.1"/>
    </source>
</evidence>
<dbReference type="Proteomes" id="UP000828251">
    <property type="component" value="Unassembled WGS sequence"/>
</dbReference>
<proteinExistence type="predicted"/>
<protein>
    <submittedName>
        <fullName evidence="1">Uncharacterized protein</fullName>
    </submittedName>
</protein>
<comment type="caution">
    <text evidence="1">The sequence shown here is derived from an EMBL/GenBank/DDBJ whole genome shotgun (WGS) entry which is preliminary data.</text>
</comment>
<dbReference type="AlphaFoldDB" id="A0A9D3W8D5"/>
<sequence length="104" mass="10835">MQEAYLNSPSPVMDGDLVDAGMLDVDGRWLVAGLAIATGGITLGTIGEIISFPIPVALWDSNTSAVGYANTFAFFILSKWVILPTLTTKTTTTPTGTNTTPVGS</sequence>
<reference evidence="1 2" key="1">
    <citation type="journal article" date="2021" name="Plant Biotechnol. J.">
        <title>Multi-omics assisted identification of the key and species-specific regulatory components of drought-tolerant mechanisms in Gossypium stocksii.</title>
        <authorList>
            <person name="Yu D."/>
            <person name="Ke L."/>
            <person name="Zhang D."/>
            <person name="Wu Y."/>
            <person name="Sun Y."/>
            <person name="Mei J."/>
            <person name="Sun J."/>
            <person name="Sun Y."/>
        </authorList>
    </citation>
    <scope>NUCLEOTIDE SEQUENCE [LARGE SCALE GENOMIC DNA]</scope>
    <source>
        <strain evidence="2">cv. E1</strain>
        <tissue evidence="1">Leaf</tissue>
    </source>
</reference>
<evidence type="ECO:0000313" key="2">
    <source>
        <dbReference type="Proteomes" id="UP000828251"/>
    </source>
</evidence>
<name>A0A9D3W8D5_9ROSI</name>
<organism evidence="1 2">
    <name type="scientific">Gossypium stocksii</name>
    <dbReference type="NCBI Taxonomy" id="47602"/>
    <lineage>
        <taxon>Eukaryota</taxon>
        <taxon>Viridiplantae</taxon>
        <taxon>Streptophyta</taxon>
        <taxon>Embryophyta</taxon>
        <taxon>Tracheophyta</taxon>
        <taxon>Spermatophyta</taxon>
        <taxon>Magnoliopsida</taxon>
        <taxon>eudicotyledons</taxon>
        <taxon>Gunneridae</taxon>
        <taxon>Pentapetalae</taxon>
        <taxon>rosids</taxon>
        <taxon>malvids</taxon>
        <taxon>Malvales</taxon>
        <taxon>Malvaceae</taxon>
        <taxon>Malvoideae</taxon>
        <taxon>Gossypium</taxon>
    </lineage>
</organism>
<gene>
    <name evidence="1" type="ORF">J1N35_008552</name>
</gene>
<accession>A0A9D3W8D5</accession>
<keyword evidence="2" id="KW-1185">Reference proteome</keyword>
<dbReference type="EMBL" id="JAIQCV010000003">
    <property type="protein sequence ID" value="KAH1115174.1"/>
    <property type="molecule type" value="Genomic_DNA"/>
</dbReference>